<dbReference type="SUPFAM" id="SSF53613">
    <property type="entry name" value="Ribokinase-like"/>
    <property type="match status" value="1"/>
</dbReference>
<reference evidence="4" key="1">
    <citation type="journal article" date="2014" name="Front. Microbiol.">
        <title>High frequency of phylogenetically diverse reductive dehalogenase-homologous genes in deep subseafloor sedimentary metagenomes.</title>
        <authorList>
            <person name="Kawai M."/>
            <person name="Futagami T."/>
            <person name="Toyoda A."/>
            <person name="Takaki Y."/>
            <person name="Nishi S."/>
            <person name="Hori S."/>
            <person name="Arai W."/>
            <person name="Tsubouchi T."/>
            <person name="Morono Y."/>
            <person name="Uchiyama I."/>
            <person name="Ito T."/>
            <person name="Fujiyama A."/>
            <person name="Inagaki F."/>
            <person name="Takami H."/>
        </authorList>
    </citation>
    <scope>NUCLEOTIDE SEQUENCE</scope>
    <source>
        <strain evidence="4">Expedition CK06-06</strain>
    </source>
</reference>
<comment type="caution">
    <text evidence="4">The sequence shown here is derived from an EMBL/GenBank/DDBJ whole genome shotgun (WGS) entry which is preliminary data.</text>
</comment>
<dbReference type="AlphaFoldDB" id="X0YP07"/>
<evidence type="ECO:0000259" key="3">
    <source>
        <dbReference type="Pfam" id="PF00294"/>
    </source>
</evidence>
<sequence length="259" mass="29674">DIDELGNMGIDIENVYQIDKPTPISTIIEDSSITKILVAPNLKREMNFDKIELNERVLTGNKIIFFTPIAKKFKKPIQLSKNKNIISIFTLELQQVKSIEELREILNYKMDIMFSNLRDLAKILGKSLINVEDEIGIENLIDVIDELMKKFSHIRIYTHGRKGSFIRSEHGIKIKIPIMPVKVLDQTGAGDTYSAGFISKLYNLIEDLNHLKSLYQTENRKELFEVLENCGQFGTYTAAFKISKGESPTEKELDEFLKS</sequence>
<evidence type="ECO:0000256" key="2">
    <source>
        <dbReference type="ARBA" id="ARBA00022777"/>
    </source>
</evidence>
<evidence type="ECO:0000313" key="4">
    <source>
        <dbReference type="EMBL" id="GAG57984.1"/>
    </source>
</evidence>
<accession>X0YP07</accession>
<feature type="domain" description="Carbohydrate kinase PfkB" evidence="3">
    <location>
        <begin position="4"/>
        <end position="246"/>
    </location>
</feature>
<dbReference type="PANTHER" id="PTHR10584:SF166">
    <property type="entry name" value="RIBOKINASE"/>
    <property type="match status" value="1"/>
</dbReference>
<protein>
    <recommendedName>
        <fullName evidence="3">Carbohydrate kinase PfkB domain-containing protein</fullName>
    </recommendedName>
</protein>
<dbReference type="InterPro" id="IPR011611">
    <property type="entry name" value="PfkB_dom"/>
</dbReference>
<dbReference type="Gene3D" id="3.40.1190.20">
    <property type="match status" value="1"/>
</dbReference>
<dbReference type="PANTHER" id="PTHR10584">
    <property type="entry name" value="SUGAR KINASE"/>
    <property type="match status" value="1"/>
</dbReference>
<dbReference type="EMBL" id="BART01002201">
    <property type="protein sequence ID" value="GAG57984.1"/>
    <property type="molecule type" value="Genomic_DNA"/>
</dbReference>
<dbReference type="InterPro" id="IPR029056">
    <property type="entry name" value="Ribokinase-like"/>
</dbReference>
<keyword evidence="2" id="KW-0418">Kinase</keyword>
<gene>
    <name evidence="4" type="ORF">S01H4_06922</name>
</gene>
<proteinExistence type="predicted"/>
<feature type="non-terminal residue" evidence="4">
    <location>
        <position position="1"/>
    </location>
</feature>
<evidence type="ECO:0000256" key="1">
    <source>
        <dbReference type="ARBA" id="ARBA00022679"/>
    </source>
</evidence>
<dbReference type="GO" id="GO:0016301">
    <property type="term" value="F:kinase activity"/>
    <property type="evidence" value="ECO:0007669"/>
    <property type="project" value="UniProtKB-KW"/>
</dbReference>
<name>X0YP07_9ZZZZ</name>
<keyword evidence="1" id="KW-0808">Transferase</keyword>
<dbReference type="Pfam" id="PF00294">
    <property type="entry name" value="PfkB"/>
    <property type="match status" value="1"/>
</dbReference>
<organism evidence="4">
    <name type="scientific">marine sediment metagenome</name>
    <dbReference type="NCBI Taxonomy" id="412755"/>
    <lineage>
        <taxon>unclassified sequences</taxon>
        <taxon>metagenomes</taxon>
        <taxon>ecological metagenomes</taxon>
    </lineage>
</organism>